<reference evidence="7 8" key="1">
    <citation type="submission" date="2006-03" db="EMBL/GenBank/DDBJ databases">
        <authorList>
            <person name="Pinhassi J."/>
            <person name="Pedros-Alio C."/>
            <person name="Ferriera S."/>
            <person name="Johnson J."/>
            <person name="Kravitz S."/>
            <person name="Halpern A."/>
            <person name="Remington K."/>
            <person name="Beeson K."/>
            <person name="Tran B."/>
            <person name="Rogers Y.-H."/>
            <person name="Friedman R."/>
            <person name="Venter J.C."/>
        </authorList>
    </citation>
    <scope>NUCLEOTIDE SEQUENCE [LARGE SCALE GENOMIC DNA]</scope>
    <source>
        <strain evidence="7 8">RED65</strain>
    </source>
</reference>
<keyword evidence="4" id="KW-0560">Oxidoreductase</keyword>
<accession>Q1N4P0</accession>
<comment type="cofactor">
    <cofactor evidence="1">
        <name>Fe(2+)</name>
        <dbReference type="ChEBI" id="CHEBI:29033"/>
    </cofactor>
</comment>
<evidence type="ECO:0000256" key="1">
    <source>
        <dbReference type="ARBA" id="ARBA00001954"/>
    </source>
</evidence>
<protein>
    <submittedName>
        <fullName evidence="7">Transcription factor jumonji, jmjC</fullName>
    </submittedName>
</protein>
<dbReference type="Proteomes" id="UP000004263">
    <property type="component" value="Unassembled WGS sequence"/>
</dbReference>
<comment type="caution">
    <text evidence="7">The sequence shown here is derived from an EMBL/GenBank/DDBJ whole genome shotgun (WGS) entry which is preliminary data.</text>
</comment>
<dbReference type="InterPro" id="IPR046799">
    <property type="entry name" value="ROXA-like_wH"/>
</dbReference>
<organism evidence="7 8">
    <name type="scientific">Bermanella marisrubri</name>
    <dbReference type="NCBI Taxonomy" id="207949"/>
    <lineage>
        <taxon>Bacteria</taxon>
        <taxon>Pseudomonadati</taxon>
        <taxon>Pseudomonadota</taxon>
        <taxon>Gammaproteobacteria</taxon>
        <taxon>Oceanospirillales</taxon>
        <taxon>Oceanospirillaceae</taxon>
        <taxon>Bermanella</taxon>
    </lineage>
</organism>
<dbReference type="GO" id="GO:0046872">
    <property type="term" value="F:metal ion binding"/>
    <property type="evidence" value="ECO:0007669"/>
    <property type="project" value="UniProtKB-KW"/>
</dbReference>
<keyword evidence="3" id="KW-0223">Dioxygenase</keyword>
<evidence type="ECO:0000256" key="4">
    <source>
        <dbReference type="ARBA" id="ARBA00023002"/>
    </source>
</evidence>
<feature type="domain" description="JmjC" evidence="6">
    <location>
        <begin position="95"/>
        <end position="223"/>
    </location>
</feature>
<sequence length="386" mass="44395">MHVLGEFSVETFLKDYWQKKPVLIRQALPNFTPPIEPDDLAGLSLEEDVESRIILENGDTPWQLIHGPFSEETFGNLPEEKWTLLVQGVDQWVPEMSELLSYFQFIPKWRLDDIMVSFAPKGGSVGPHFDQYDVFLLQAQGRRHWQIGPKYDASSPRIKDTPLHLLENMEVTEEWTLEPGDMLYIPPQYAHNGVAVDDCMTFSVGFRAPSEAEILSGITQHAMDQLTEADRYHDEDLKASAQPALIDQAAFDRLQQIIAKHANNTELMQEWFAECMTQSKYPELAEPLEDPLDWEEVAPLLQNDTVISQNETSRWAYYESKGHWIFYGNGQQLLESKDNELTDSAKKLWDQRQTTLNDIKAILDHSEGQQLLLTLLNNNLVYIDEE</sequence>
<evidence type="ECO:0000259" key="6">
    <source>
        <dbReference type="PROSITE" id="PS51184"/>
    </source>
</evidence>
<dbReference type="PANTHER" id="PTHR13096">
    <property type="entry name" value="MINA53 MYC INDUCED NUCLEAR ANTIGEN"/>
    <property type="match status" value="1"/>
</dbReference>
<evidence type="ECO:0000256" key="5">
    <source>
        <dbReference type="ARBA" id="ARBA00023004"/>
    </source>
</evidence>
<name>Q1N4P0_9GAMM</name>
<dbReference type="Pfam" id="PF08007">
    <property type="entry name" value="JmjC_2"/>
    <property type="match status" value="1"/>
</dbReference>
<keyword evidence="8" id="KW-1185">Reference proteome</keyword>
<dbReference type="SMART" id="SM00558">
    <property type="entry name" value="JmjC"/>
    <property type="match status" value="1"/>
</dbReference>
<dbReference type="Pfam" id="PF20514">
    <property type="entry name" value="WHD_ROXA"/>
    <property type="match status" value="1"/>
</dbReference>
<proteinExistence type="predicted"/>
<dbReference type="Gene3D" id="3.40.366.30">
    <property type="entry name" value="50S ribosomal protein L16 arginine hydroxylase, Chain A, Domain 2"/>
    <property type="match status" value="1"/>
</dbReference>
<dbReference type="AlphaFoldDB" id="Q1N4P0"/>
<dbReference type="PANTHER" id="PTHR13096:SF8">
    <property type="entry name" value="RIBOSOMAL OXYGENASE 1"/>
    <property type="match status" value="1"/>
</dbReference>
<dbReference type="OrthoDB" id="9764016at2"/>
<dbReference type="Gene3D" id="2.60.120.650">
    <property type="entry name" value="Cupin"/>
    <property type="match status" value="1"/>
</dbReference>
<dbReference type="InterPro" id="IPR003347">
    <property type="entry name" value="JmjC_dom"/>
</dbReference>
<dbReference type="STRING" id="207949.RED65_01470"/>
<dbReference type="GO" id="GO:0016706">
    <property type="term" value="F:2-oxoglutarate-dependent dioxygenase activity"/>
    <property type="evidence" value="ECO:0007669"/>
    <property type="project" value="TreeGrafter"/>
</dbReference>
<evidence type="ECO:0000313" key="7">
    <source>
        <dbReference type="EMBL" id="EAT13388.1"/>
    </source>
</evidence>
<dbReference type="InterPro" id="IPR039994">
    <property type="entry name" value="NO66-like"/>
</dbReference>
<keyword evidence="5" id="KW-0408">Iron</keyword>
<keyword evidence="2" id="KW-0479">Metal-binding</keyword>
<dbReference type="PROSITE" id="PS51184">
    <property type="entry name" value="JMJC"/>
    <property type="match status" value="1"/>
</dbReference>
<evidence type="ECO:0000313" key="8">
    <source>
        <dbReference type="Proteomes" id="UP000004263"/>
    </source>
</evidence>
<dbReference type="EMBL" id="AAQH01000002">
    <property type="protein sequence ID" value="EAT13388.1"/>
    <property type="molecule type" value="Genomic_DNA"/>
</dbReference>
<dbReference type="HOGENOM" id="CLU_039125_1_0_6"/>
<dbReference type="SUPFAM" id="SSF51197">
    <property type="entry name" value="Clavaminate synthase-like"/>
    <property type="match status" value="1"/>
</dbReference>
<dbReference type="RefSeq" id="WP_007017772.1">
    <property type="nucleotide sequence ID" value="NZ_CH724114.1"/>
</dbReference>
<evidence type="ECO:0000256" key="2">
    <source>
        <dbReference type="ARBA" id="ARBA00022723"/>
    </source>
</evidence>
<gene>
    <name evidence="7" type="ORF">RED65_01470</name>
</gene>
<evidence type="ECO:0000256" key="3">
    <source>
        <dbReference type="ARBA" id="ARBA00022964"/>
    </source>
</evidence>